<evidence type="ECO:0000313" key="13">
    <source>
        <dbReference type="Proteomes" id="UP000325292"/>
    </source>
</evidence>
<dbReference type="EMBL" id="CP019454">
    <property type="protein sequence ID" value="AUW94990.1"/>
    <property type="molecule type" value="Genomic_DNA"/>
</dbReference>
<dbReference type="Pfam" id="PF20560">
    <property type="entry name" value="MotA_N"/>
    <property type="match status" value="1"/>
</dbReference>
<dbReference type="InterPro" id="IPR046786">
    <property type="entry name" value="MotA_N"/>
</dbReference>
<feature type="transmembrane region" description="Helical" evidence="9">
    <location>
        <begin position="184"/>
        <end position="206"/>
    </location>
</feature>
<feature type="compositionally biased region" description="Polar residues" evidence="8">
    <location>
        <begin position="252"/>
        <end position="262"/>
    </location>
</feature>
<gene>
    <name evidence="12" type="ORF">BXT84_14365</name>
</gene>
<keyword evidence="4" id="KW-0283">Flagellar rotation</keyword>
<keyword evidence="3 9" id="KW-0812">Transmembrane</keyword>
<evidence type="ECO:0000256" key="5">
    <source>
        <dbReference type="ARBA" id="ARBA00022989"/>
    </source>
</evidence>
<dbReference type="InterPro" id="IPR002898">
    <property type="entry name" value="MotA_ExbB_proton_chnl"/>
</dbReference>
<evidence type="ECO:0000256" key="6">
    <source>
        <dbReference type="ARBA" id="ARBA00023136"/>
    </source>
</evidence>
<dbReference type="Pfam" id="PF01618">
    <property type="entry name" value="MotA_ExbB"/>
    <property type="match status" value="1"/>
</dbReference>
<reference evidence="12 13" key="1">
    <citation type="journal article" date="2019" name="Sci. Rep.">
        <title>Sulfobacillus thermotolerans: new insights into resistance and metabolic capacities of acidophilic chemolithotrophs.</title>
        <authorList>
            <person name="Panyushkina A.E."/>
            <person name="Babenko V.V."/>
            <person name="Nikitina A.S."/>
            <person name="Selezneva O.V."/>
            <person name="Tsaplina I.A."/>
            <person name="Letarova M.A."/>
            <person name="Kostryukova E.S."/>
            <person name="Letarov A.V."/>
        </authorList>
    </citation>
    <scope>NUCLEOTIDE SEQUENCE [LARGE SCALE GENOMIC DNA]</scope>
    <source>
        <strain evidence="12 13">Kr1</strain>
    </source>
</reference>
<evidence type="ECO:0000256" key="9">
    <source>
        <dbReference type="SAM" id="Phobius"/>
    </source>
</evidence>
<feature type="domain" description="Motility protein A N-terminal" evidence="11">
    <location>
        <begin position="9"/>
        <end position="92"/>
    </location>
</feature>
<sequence>MRLDITAIGGIIFGVLAIVTGFVLEGGRAGALLQGTAALIVIGGTMGATAVSFSIDDLKKVPMLFRMGMTRSNFDPIVLIDQLAGYTDIARKQQPLALEPEIALTHDEFLSKGLQLIVDNADPVLMRQMLESDIYARYSQQKMGASIFEQAGGYAPTMGIVGTVMGLVHVLGELTGNPNALASAIGLAFVATLYGVSSANLLWLPLATNLKNKAKHDLLMRQIGLEGLLAIQEGMAPSLLKDKLMSIIRPSGSPQTAPSTTADVGAQGASAANGAAQAS</sequence>
<accession>A0ABN5H2L2</accession>
<evidence type="ECO:0000256" key="1">
    <source>
        <dbReference type="ARBA" id="ARBA00004651"/>
    </source>
</evidence>
<evidence type="ECO:0000313" key="12">
    <source>
        <dbReference type="EMBL" id="AUW94990.1"/>
    </source>
</evidence>
<evidence type="ECO:0000259" key="10">
    <source>
        <dbReference type="Pfam" id="PF01618"/>
    </source>
</evidence>
<comment type="subcellular location">
    <subcellularLocation>
        <location evidence="1">Cell membrane</location>
        <topology evidence="1">Multi-pass membrane protein</topology>
    </subcellularLocation>
    <subcellularLocation>
        <location evidence="7">Membrane</location>
        <topology evidence="7">Multi-pass membrane protein</topology>
    </subcellularLocation>
</comment>
<feature type="domain" description="MotA/TolQ/ExbB proton channel" evidence="10">
    <location>
        <begin position="106"/>
        <end position="219"/>
    </location>
</feature>
<keyword evidence="13" id="KW-1185">Reference proteome</keyword>
<evidence type="ECO:0000256" key="2">
    <source>
        <dbReference type="ARBA" id="ARBA00022475"/>
    </source>
</evidence>
<proteinExistence type="inferred from homology"/>
<keyword evidence="2" id="KW-1003">Cell membrane</keyword>
<name>A0ABN5H2L2_9FIRM</name>
<dbReference type="PANTHER" id="PTHR30433:SF3">
    <property type="entry name" value="MOTILITY PROTEIN A"/>
    <property type="match status" value="1"/>
</dbReference>
<dbReference type="PANTHER" id="PTHR30433">
    <property type="entry name" value="CHEMOTAXIS PROTEIN MOTA"/>
    <property type="match status" value="1"/>
</dbReference>
<evidence type="ECO:0000259" key="11">
    <source>
        <dbReference type="Pfam" id="PF20560"/>
    </source>
</evidence>
<keyword evidence="5 9" id="KW-1133">Transmembrane helix</keyword>
<feature type="compositionally biased region" description="Low complexity" evidence="8">
    <location>
        <begin position="265"/>
        <end position="279"/>
    </location>
</feature>
<feature type="region of interest" description="Disordered" evidence="8">
    <location>
        <begin position="250"/>
        <end position="279"/>
    </location>
</feature>
<evidence type="ECO:0000256" key="7">
    <source>
        <dbReference type="RuleBase" id="RU004057"/>
    </source>
</evidence>
<protein>
    <submittedName>
        <fullName evidence="12">Motility protein A</fullName>
    </submittedName>
</protein>
<evidence type="ECO:0000256" key="3">
    <source>
        <dbReference type="ARBA" id="ARBA00022692"/>
    </source>
</evidence>
<keyword evidence="6 9" id="KW-0472">Membrane</keyword>
<comment type="similarity">
    <text evidence="7">Belongs to the exbB/tolQ family.</text>
</comment>
<feature type="transmembrane region" description="Helical" evidence="9">
    <location>
        <begin position="36"/>
        <end position="55"/>
    </location>
</feature>
<keyword evidence="7" id="KW-0813">Transport</keyword>
<evidence type="ECO:0000256" key="8">
    <source>
        <dbReference type="SAM" id="MobiDB-lite"/>
    </source>
</evidence>
<keyword evidence="7" id="KW-0653">Protein transport</keyword>
<organism evidence="12 13">
    <name type="scientific">Sulfobacillus thermotolerans</name>
    <dbReference type="NCBI Taxonomy" id="338644"/>
    <lineage>
        <taxon>Bacteria</taxon>
        <taxon>Bacillati</taxon>
        <taxon>Bacillota</taxon>
        <taxon>Clostridia</taxon>
        <taxon>Eubacteriales</taxon>
        <taxon>Clostridiales Family XVII. Incertae Sedis</taxon>
        <taxon>Sulfobacillus</taxon>
    </lineage>
</organism>
<feature type="transmembrane region" description="Helical" evidence="9">
    <location>
        <begin position="151"/>
        <end position="172"/>
    </location>
</feature>
<evidence type="ECO:0000256" key="4">
    <source>
        <dbReference type="ARBA" id="ARBA00022779"/>
    </source>
</evidence>
<dbReference type="Proteomes" id="UP000325292">
    <property type="component" value="Chromosome"/>
</dbReference>
<feature type="transmembrane region" description="Helical" evidence="9">
    <location>
        <begin position="7"/>
        <end position="24"/>
    </location>
</feature>
<dbReference type="InterPro" id="IPR047055">
    <property type="entry name" value="MotA-like"/>
</dbReference>